<comment type="caution">
    <text evidence="1">The sequence shown here is derived from an EMBL/GenBank/DDBJ whole genome shotgun (WGS) entry which is preliminary data.</text>
</comment>
<dbReference type="RefSeq" id="WP_060913943.1">
    <property type="nucleotide sequence ID" value="NZ_KQ959948.1"/>
</dbReference>
<dbReference type="EMBL" id="LSDC01000047">
    <property type="protein sequence ID" value="KXB60957.1"/>
    <property type="molecule type" value="Genomic_DNA"/>
</dbReference>
<dbReference type="Proteomes" id="UP000070355">
    <property type="component" value="Unassembled WGS sequence"/>
</dbReference>
<accession>A0A133ZZV9</accession>
<proteinExistence type="predicted"/>
<sequence>MQETNNKNNKANRRGKESYFKKKFLEQVKYLRGLIESDKRLLEENEYSLINIKGMDYSKDKIRGETKSTLESRLDKSEELKNRILKSIEALLEMQNKIKEYIDNMPNLEYRLLLQLRYLECKTWAEVEHILDIEYTTRNQKHSLAINQIFIPDIIKYKKI</sequence>
<reference evidence="2" key="1">
    <citation type="submission" date="2016-01" db="EMBL/GenBank/DDBJ databases">
        <authorList>
            <person name="Mitreva M."/>
            <person name="Pepin K.H."/>
            <person name="Mihindukulasuriya K.A."/>
            <person name="Fulton R."/>
            <person name="Fronick C."/>
            <person name="O'Laughlin M."/>
            <person name="Miner T."/>
            <person name="Herter B."/>
            <person name="Rosa B.A."/>
            <person name="Cordes M."/>
            <person name="Tomlinson C."/>
            <person name="Wollam A."/>
            <person name="Palsikar V.B."/>
            <person name="Mardis E.R."/>
            <person name="Wilson R.K."/>
        </authorList>
    </citation>
    <scope>NUCLEOTIDE SEQUENCE [LARGE SCALE GENOMIC DNA]</scope>
    <source>
        <strain evidence="2">DNF01167</strain>
    </source>
</reference>
<evidence type="ECO:0000313" key="1">
    <source>
        <dbReference type="EMBL" id="KXB60957.1"/>
    </source>
</evidence>
<gene>
    <name evidence="1" type="ORF">HMPREF3186_00717</name>
</gene>
<dbReference type="STRING" id="1379.HMPREF3186_00717"/>
<protein>
    <recommendedName>
        <fullName evidence="3">DUF1492 domain-containing protein</fullName>
    </recommendedName>
</protein>
<evidence type="ECO:0008006" key="3">
    <source>
        <dbReference type="Google" id="ProtNLM"/>
    </source>
</evidence>
<evidence type="ECO:0000313" key="2">
    <source>
        <dbReference type="Proteomes" id="UP000070355"/>
    </source>
</evidence>
<dbReference type="PATRIC" id="fig|1379.3.peg.696"/>
<name>A0A133ZZV9_9BACL</name>
<organism evidence="1 2">
    <name type="scientific">Gemella haemolysans</name>
    <dbReference type="NCBI Taxonomy" id="1379"/>
    <lineage>
        <taxon>Bacteria</taxon>
        <taxon>Bacillati</taxon>
        <taxon>Bacillota</taxon>
        <taxon>Bacilli</taxon>
        <taxon>Bacillales</taxon>
        <taxon>Gemellaceae</taxon>
        <taxon>Gemella</taxon>
    </lineage>
</organism>
<dbReference type="AlphaFoldDB" id="A0A133ZZV9"/>